<comment type="caution">
    <text evidence="1">The sequence shown here is derived from an EMBL/GenBank/DDBJ whole genome shotgun (WGS) entry which is preliminary data.</text>
</comment>
<gene>
    <name evidence="1" type="ORF">AVENLUH13518_01860</name>
</gene>
<reference evidence="1 2" key="1">
    <citation type="journal article" date="2016" name="Sci. Rep.">
        <title>Genomic and phenotypic characterization of the species Acinetobacter venetianus.</title>
        <authorList>
            <person name="Fondi M."/>
            <person name="Maida I."/>
            <person name="Perrin E."/>
            <person name="Orlandini V."/>
            <person name="La Torre L."/>
            <person name="Bosi E."/>
            <person name="Negroni A."/>
            <person name="Zanaroli G."/>
            <person name="Fava F."/>
            <person name="Decorosi F."/>
            <person name="Giovannetti L."/>
            <person name="Viti C."/>
            <person name="Vaneechoutte M."/>
            <person name="Dijkshoorn L."/>
            <person name="Fani R."/>
        </authorList>
    </citation>
    <scope>NUCLEOTIDE SEQUENCE [LARGE SCALE GENOMIC DNA]</scope>
    <source>
        <strain evidence="1 2">LUH13518</strain>
    </source>
</reference>
<dbReference type="Pfam" id="PF05930">
    <property type="entry name" value="Phage_AlpA"/>
    <property type="match status" value="1"/>
</dbReference>
<dbReference type="InterPro" id="IPR010260">
    <property type="entry name" value="AlpA"/>
</dbReference>
<proteinExistence type="predicted"/>
<name>A0A150HU82_9GAMM</name>
<dbReference type="EMBL" id="JRHX01000055">
    <property type="protein sequence ID" value="KXZ70376.1"/>
    <property type="molecule type" value="Genomic_DNA"/>
</dbReference>
<dbReference type="RefSeq" id="WP_004639764.1">
    <property type="nucleotide sequence ID" value="NZ_JRHX01000055.1"/>
</dbReference>
<evidence type="ECO:0000313" key="2">
    <source>
        <dbReference type="Proteomes" id="UP000075544"/>
    </source>
</evidence>
<organism evidence="1 2">
    <name type="scientific">Acinetobacter venetianus</name>
    <dbReference type="NCBI Taxonomy" id="52133"/>
    <lineage>
        <taxon>Bacteria</taxon>
        <taxon>Pseudomonadati</taxon>
        <taxon>Pseudomonadota</taxon>
        <taxon>Gammaproteobacteria</taxon>
        <taxon>Moraxellales</taxon>
        <taxon>Moraxellaceae</taxon>
        <taxon>Acinetobacter</taxon>
    </lineage>
</organism>
<accession>A0A150HU82</accession>
<protein>
    <submittedName>
        <fullName evidence="1">Uncharacterized protein</fullName>
    </submittedName>
</protein>
<dbReference type="Proteomes" id="UP000075544">
    <property type="component" value="Unassembled WGS sequence"/>
</dbReference>
<dbReference type="PATRIC" id="fig|52133.19.peg.1891"/>
<evidence type="ECO:0000313" key="1">
    <source>
        <dbReference type="EMBL" id="KXZ70376.1"/>
    </source>
</evidence>
<sequence length="67" mass="7996">MQIDRRVRAKEFMQLLSIKKDAFYSRVKNGEIKQPVRINKKDVFWHESYVKQKVEEHKIESGTLACS</sequence>
<dbReference type="AlphaFoldDB" id="A0A150HU82"/>